<protein>
    <recommendedName>
        <fullName evidence="2">Antitoxin</fullName>
    </recommendedName>
</protein>
<dbReference type="Gene3D" id="3.40.1620.10">
    <property type="entry name" value="YefM-like domain"/>
    <property type="match status" value="1"/>
</dbReference>
<evidence type="ECO:0000256" key="1">
    <source>
        <dbReference type="ARBA" id="ARBA00009981"/>
    </source>
</evidence>
<comment type="function">
    <text evidence="2">Antitoxin component of a type II toxin-antitoxin (TA) system.</text>
</comment>
<proteinExistence type="inferred from homology"/>
<dbReference type="PANTHER" id="PTHR33713:SF6">
    <property type="entry name" value="ANTITOXIN YEFM"/>
    <property type="match status" value="1"/>
</dbReference>
<dbReference type="Pfam" id="PF02604">
    <property type="entry name" value="PhdYeFM_antitox"/>
    <property type="match status" value="1"/>
</dbReference>
<accession>A0A1H6BFH3</accession>
<evidence type="ECO:0000313" key="4">
    <source>
        <dbReference type="Proteomes" id="UP000236745"/>
    </source>
</evidence>
<gene>
    <name evidence="3" type="ORF">SAMN05444390_102627</name>
</gene>
<dbReference type="RefSeq" id="WP_104003727.1">
    <property type="nucleotide sequence ID" value="NZ_FNVQ01000002.1"/>
</dbReference>
<organism evidence="3 4">
    <name type="scientific">Marinobacterium lutimaris</name>
    <dbReference type="NCBI Taxonomy" id="568106"/>
    <lineage>
        <taxon>Bacteria</taxon>
        <taxon>Pseudomonadati</taxon>
        <taxon>Pseudomonadota</taxon>
        <taxon>Gammaproteobacteria</taxon>
        <taxon>Oceanospirillales</taxon>
        <taxon>Oceanospirillaceae</taxon>
        <taxon>Marinobacterium</taxon>
    </lineage>
</organism>
<keyword evidence="4" id="KW-1185">Reference proteome</keyword>
<dbReference type="InterPro" id="IPR006442">
    <property type="entry name" value="Antitoxin_Phd/YefM"/>
</dbReference>
<dbReference type="SUPFAM" id="SSF143120">
    <property type="entry name" value="YefM-like"/>
    <property type="match status" value="1"/>
</dbReference>
<comment type="similarity">
    <text evidence="1 2">Belongs to the phD/YefM antitoxin family.</text>
</comment>
<dbReference type="AlphaFoldDB" id="A0A1H6BFH3"/>
<dbReference type="EMBL" id="FNVQ01000002">
    <property type="protein sequence ID" value="SEG59498.1"/>
    <property type="molecule type" value="Genomic_DNA"/>
</dbReference>
<dbReference type="OrthoDB" id="9802003at2"/>
<evidence type="ECO:0000256" key="2">
    <source>
        <dbReference type="RuleBase" id="RU362080"/>
    </source>
</evidence>
<dbReference type="InterPro" id="IPR036165">
    <property type="entry name" value="YefM-like_sf"/>
</dbReference>
<dbReference type="PANTHER" id="PTHR33713">
    <property type="entry name" value="ANTITOXIN YAFN-RELATED"/>
    <property type="match status" value="1"/>
</dbReference>
<name>A0A1H6BFH3_9GAMM</name>
<dbReference type="InterPro" id="IPR051405">
    <property type="entry name" value="phD/YefM_antitoxin"/>
</dbReference>
<evidence type="ECO:0000313" key="3">
    <source>
        <dbReference type="EMBL" id="SEG59498.1"/>
    </source>
</evidence>
<sequence>MNVISFSDASFDLEQVMDEVCESHEPALLKRRQGEPVVILSKRDYDGMIETLHLLNSPSNAARLLQSVAHIKAATIDDRHGSELKAAVLDGERSGESNLSLRDIAAEIKRTKV</sequence>
<dbReference type="Proteomes" id="UP000236745">
    <property type="component" value="Unassembled WGS sequence"/>
</dbReference>
<dbReference type="Gene3D" id="6.10.250.330">
    <property type="match status" value="1"/>
</dbReference>
<reference evidence="3 4" key="1">
    <citation type="submission" date="2016-10" db="EMBL/GenBank/DDBJ databases">
        <authorList>
            <person name="de Groot N.N."/>
        </authorList>
    </citation>
    <scope>NUCLEOTIDE SEQUENCE [LARGE SCALE GENOMIC DNA]</scope>
    <source>
        <strain evidence="3 4">DSM 22012</strain>
    </source>
</reference>